<feature type="domain" description="Peptidase C14 caspase" evidence="2">
    <location>
        <begin position="141"/>
        <end position="231"/>
    </location>
</feature>
<dbReference type="InterPro" id="IPR011600">
    <property type="entry name" value="Pept_C14_caspase"/>
</dbReference>
<feature type="compositionally biased region" description="Low complexity" evidence="1">
    <location>
        <begin position="193"/>
        <end position="204"/>
    </location>
</feature>
<dbReference type="Proteomes" id="UP000095280">
    <property type="component" value="Unplaced"/>
</dbReference>
<dbReference type="GO" id="GO:0006508">
    <property type="term" value="P:proteolysis"/>
    <property type="evidence" value="ECO:0007669"/>
    <property type="project" value="InterPro"/>
</dbReference>
<dbReference type="Gene3D" id="3.40.50.1460">
    <property type="match status" value="1"/>
</dbReference>
<name>A0A1I8F920_9PLAT</name>
<dbReference type="InterPro" id="IPR029030">
    <property type="entry name" value="Caspase-like_dom_sf"/>
</dbReference>
<dbReference type="WBParaSite" id="maker-unitig_25113-snap-gene-0.3-mRNA-1">
    <property type="protein sequence ID" value="maker-unitig_25113-snap-gene-0.3-mRNA-1"/>
    <property type="gene ID" value="maker-unitig_25113-snap-gene-0.3"/>
</dbReference>
<dbReference type="GO" id="GO:0004197">
    <property type="term" value="F:cysteine-type endopeptidase activity"/>
    <property type="evidence" value="ECO:0007669"/>
    <property type="project" value="InterPro"/>
</dbReference>
<sequence length="246" mass="27488">MQFFKSVLAIRLLPSAWPTPNALPFTAAARNEATNSCLKWLFSNSGRSLSFRNEVLTGLQRPHLACSISEMSKRSASSLTYWVSLSFDLRDASPHFLPWKRKSVADYAKLNSRHGSQLTRWIAASGGTSHRVPSLRRRRQYQIDDFLNETKKSKELAKHGSFVCFLMAHGRKDPQGRNCIIDNGHAECRARSARSGARSQSSRPPSAPTWRGKPKIFFVQRSCRSSGSGTDPFEAELRKSGETGGE</sequence>
<evidence type="ECO:0000313" key="3">
    <source>
        <dbReference type="Proteomes" id="UP000095280"/>
    </source>
</evidence>
<reference evidence="4" key="1">
    <citation type="submission" date="2016-11" db="UniProtKB">
        <authorList>
            <consortium name="WormBaseParasite"/>
        </authorList>
    </citation>
    <scope>IDENTIFICATION</scope>
</reference>
<proteinExistence type="predicted"/>
<feature type="compositionally biased region" description="Basic and acidic residues" evidence="1">
    <location>
        <begin position="235"/>
        <end position="246"/>
    </location>
</feature>
<dbReference type="SUPFAM" id="SSF52129">
    <property type="entry name" value="Caspase-like"/>
    <property type="match status" value="1"/>
</dbReference>
<feature type="region of interest" description="Disordered" evidence="1">
    <location>
        <begin position="191"/>
        <end position="246"/>
    </location>
</feature>
<protein>
    <submittedName>
        <fullName evidence="4">CASPASE_P20 domain-containing protein</fullName>
    </submittedName>
</protein>
<dbReference type="AlphaFoldDB" id="A0A1I8F920"/>
<evidence type="ECO:0000259" key="2">
    <source>
        <dbReference type="Pfam" id="PF00656"/>
    </source>
</evidence>
<evidence type="ECO:0000256" key="1">
    <source>
        <dbReference type="SAM" id="MobiDB-lite"/>
    </source>
</evidence>
<dbReference type="Pfam" id="PF00656">
    <property type="entry name" value="Peptidase_C14"/>
    <property type="match status" value="1"/>
</dbReference>
<organism evidence="3 4">
    <name type="scientific">Macrostomum lignano</name>
    <dbReference type="NCBI Taxonomy" id="282301"/>
    <lineage>
        <taxon>Eukaryota</taxon>
        <taxon>Metazoa</taxon>
        <taxon>Spiralia</taxon>
        <taxon>Lophotrochozoa</taxon>
        <taxon>Platyhelminthes</taxon>
        <taxon>Rhabditophora</taxon>
        <taxon>Macrostomorpha</taxon>
        <taxon>Macrostomida</taxon>
        <taxon>Macrostomidae</taxon>
        <taxon>Macrostomum</taxon>
    </lineage>
</organism>
<keyword evidence="3" id="KW-1185">Reference proteome</keyword>
<evidence type="ECO:0000313" key="4">
    <source>
        <dbReference type="WBParaSite" id="maker-unitig_25113-snap-gene-0.3-mRNA-1"/>
    </source>
</evidence>
<accession>A0A1I8F920</accession>